<gene>
    <name evidence="1" type="ORF">NCTC13315_01054</name>
</gene>
<dbReference type="Proteomes" id="UP000254968">
    <property type="component" value="Unassembled WGS sequence"/>
</dbReference>
<evidence type="ECO:0000313" key="1">
    <source>
        <dbReference type="EMBL" id="STX28524.1"/>
    </source>
</evidence>
<sequence length="153" mass="17532">MDIKNTTLMITLGICCTANVVAKDFAYSRPEKCPAVSALQEKVVLEAKHLIETRKPENKCCDANGFPYHIKGLWDSHYFFDNYNTIDKWKFSFSSISADTETEALNEMKKELSSLKFAYGPSYYFGEWSCTYRTTGGDLGVWYVNENKDITRN</sequence>
<dbReference type="OrthoDB" id="5647725at2"/>
<dbReference type="AlphaFoldDB" id="A0A378I804"/>
<dbReference type="RefSeq" id="WP_115302264.1">
    <property type="nucleotide sequence ID" value="NZ_CAAAHO010000001.1"/>
</dbReference>
<organism evidence="1 2">
    <name type="scientific">Legionella beliardensis</name>
    <dbReference type="NCBI Taxonomy" id="91822"/>
    <lineage>
        <taxon>Bacteria</taxon>
        <taxon>Pseudomonadati</taxon>
        <taxon>Pseudomonadota</taxon>
        <taxon>Gammaproteobacteria</taxon>
        <taxon>Legionellales</taxon>
        <taxon>Legionellaceae</taxon>
        <taxon>Legionella</taxon>
    </lineage>
</organism>
<evidence type="ECO:0000313" key="2">
    <source>
        <dbReference type="Proteomes" id="UP000254968"/>
    </source>
</evidence>
<proteinExistence type="predicted"/>
<accession>A0A378I804</accession>
<name>A0A378I804_9GAMM</name>
<dbReference type="EMBL" id="UGNV01000001">
    <property type="protein sequence ID" value="STX28524.1"/>
    <property type="molecule type" value="Genomic_DNA"/>
</dbReference>
<protein>
    <submittedName>
        <fullName evidence="1">Uncharacterized protein</fullName>
    </submittedName>
</protein>
<keyword evidence="2" id="KW-1185">Reference proteome</keyword>
<reference evidence="1 2" key="1">
    <citation type="submission" date="2018-06" db="EMBL/GenBank/DDBJ databases">
        <authorList>
            <consortium name="Pathogen Informatics"/>
            <person name="Doyle S."/>
        </authorList>
    </citation>
    <scope>NUCLEOTIDE SEQUENCE [LARGE SCALE GENOMIC DNA]</scope>
    <source>
        <strain evidence="1 2">NCTC13315</strain>
    </source>
</reference>